<evidence type="ECO:0000313" key="3">
    <source>
        <dbReference type="Proteomes" id="UP000023152"/>
    </source>
</evidence>
<dbReference type="AlphaFoldDB" id="X6MK61"/>
<evidence type="ECO:0000256" key="1">
    <source>
        <dbReference type="SAM" id="MobiDB-lite"/>
    </source>
</evidence>
<evidence type="ECO:0000313" key="2">
    <source>
        <dbReference type="EMBL" id="ETO14259.1"/>
    </source>
</evidence>
<sequence>MKLLDNNWTKKKTKHINFWTTLEQKGDSTHEASGQQVQTSNLIKSKHRRQQSRQNINVTFEASEQRQEQKEGSTNAMSKDFEFNLANVTSKDNHYEYLIKSLQMEEQTYKLHFFVLKNNVTVVLFIVVLHCVHNDYYNDNNYLFQ</sequence>
<feature type="compositionally biased region" description="Polar residues" evidence="1">
    <location>
        <begin position="31"/>
        <end position="43"/>
    </location>
</feature>
<dbReference type="Proteomes" id="UP000023152">
    <property type="component" value="Unassembled WGS sequence"/>
</dbReference>
<comment type="caution">
    <text evidence="2">The sequence shown here is derived from an EMBL/GenBank/DDBJ whole genome shotgun (WGS) entry which is preliminary data.</text>
</comment>
<feature type="compositionally biased region" description="Polar residues" evidence="1">
    <location>
        <begin position="52"/>
        <end position="62"/>
    </location>
</feature>
<dbReference type="EMBL" id="ASPP01020135">
    <property type="protein sequence ID" value="ETO14259.1"/>
    <property type="molecule type" value="Genomic_DNA"/>
</dbReference>
<name>X6MK61_RETFI</name>
<accession>X6MK61</accession>
<keyword evidence="3" id="KW-1185">Reference proteome</keyword>
<reference evidence="2 3" key="1">
    <citation type="journal article" date="2013" name="Curr. Biol.">
        <title>The Genome of the Foraminiferan Reticulomyxa filosa.</title>
        <authorList>
            <person name="Glockner G."/>
            <person name="Hulsmann N."/>
            <person name="Schleicher M."/>
            <person name="Noegel A.A."/>
            <person name="Eichinger L."/>
            <person name="Gallinger C."/>
            <person name="Pawlowski J."/>
            <person name="Sierra R."/>
            <person name="Euteneuer U."/>
            <person name="Pillet L."/>
            <person name="Moustafa A."/>
            <person name="Platzer M."/>
            <person name="Groth M."/>
            <person name="Szafranski K."/>
            <person name="Schliwa M."/>
        </authorList>
    </citation>
    <scope>NUCLEOTIDE SEQUENCE [LARGE SCALE GENOMIC DNA]</scope>
</reference>
<proteinExistence type="predicted"/>
<gene>
    <name evidence="2" type="ORF">RFI_23108</name>
</gene>
<protein>
    <submittedName>
        <fullName evidence="2">Uncharacterized protein</fullName>
    </submittedName>
</protein>
<feature type="region of interest" description="Disordered" evidence="1">
    <location>
        <begin position="25"/>
        <end position="76"/>
    </location>
</feature>
<organism evidence="2 3">
    <name type="scientific">Reticulomyxa filosa</name>
    <dbReference type="NCBI Taxonomy" id="46433"/>
    <lineage>
        <taxon>Eukaryota</taxon>
        <taxon>Sar</taxon>
        <taxon>Rhizaria</taxon>
        <taxon>Retaria</taxon>
        <taxon>Foraminifera</taxon>
        <taxon>Monothalamids</taxon>
        <taxon>Reticulomyxidae</taxon>
        <taxon>Reticulomyxa</taxon>
    </lineage>
</organism>